<dbReference type="AlphaFoldDB" id="A0AAV7DV70"/>
<dbReference type="Proteomes" id="UP000825729">
    <property type="component" value="Unassembled WGS sequence"/>
</dbReference>
<protein>
    <submittedName>
        <fullName evidence="1">Uncharacterized protein</fullName>
    </submittedName>
</protein>
<comment type="caution">
    <text evidence="1">The sequence shown here is derived from an EMBL/GenBank/DDBJ whole genome shotgun (WGS) entry which is preliminary data.</text>
</comment>
<organism evidence="1 2">
    <name type="scientific">Aristolochia fimbriata</name>
    <name type="common">White veined hardy Dutchman's pipe vine</name>
    <dbReference type="NCBI Taxonomy" id="158543"/>
    <lineage>
        <taxon>Eukaryota</taxon>
        <taxon>Viridiplantae</taxon>
        <taxon>Streptophyta</taxon>
        <taxon>Embryophyta</taxon>
        <taxon>Tracheophyta</taxon>
        <taxon>Spermatophyta</taxon>
        <taxon>Magnoliopsida</taxon>
        <taxon>Magnoliidae</taxon>
        <taxon>Piperales</taxon>
        <taxon>Aristolochiaceae</taxon>
        <taxon>Aristolochia</taxon>
    </lineage>
</organism>
<gene>
    <name evidence="1" type="ORF">H6P81_020720</name>
</gene>
<sequence>MVDAFREAQPVRALQLETIQVGTRSNRCLQNPQDLKIGDCRKMKDLTWVAQLERLEQISVTKCNGIEEIACGGTARPGSSILFLKLKQMFVFNLPKLRSICPWPLPFPY</sequence>
<reference evidence="1 2" key="1">
    <citation type="submission" date="2021-07" db="EMBL/GenBank/DDBJ databases">
        <title>The Aristolochia fimbriata genome: insights into angiosperm evolution, floral development and chemical biosynthesis.</title>
        <authorList>
            <person name="Jiao Y."/>
        </authorList>
    </citation>
    <scope>NUCLEOTIDE SEQUENCE [LARGE SCALE GENOMIC DNA]</scope>
    <source>
        <strain evidence="1">IBCAS-2021</strain>
        <tissue evidence="1">Leaf</tissue>
    </source>
</reference>
<name>A0AAV7DV70_ARIFI</name>
<dbReference type="EMBL" id="JAINDJ010000008">
    <property type="protein sequence ID" value="KAG9440555.1"/>
    <property type="molecule type" value="Genomic_DNA"/>
</dbReference>
<evidence type="ECO:0000313" key="1">
    <source>
        <dbReference type="EMBL" id="KAG9440555.1"/>
    </source>
</evidence>
<proteinExistence type="predicted"/>
<keyword evidence="2" id="KW-1185">Reference proteome</keyword>
<evidence type="ECO:0000313" key="2">
    <source>
        <dbReference type="Proteomes" id="UP000825729"/>
    </source>
</evidence>
<accession>A0AAV7DV70</accession>